<comment type="caution">
    <text evidence="1">The sequence shown here is derived from an EMBL/GenBank/DDBJ whole genome shotgun (WGS) entry which is preliminary data.</text>
</comment>
<organism evidence="1 2">
    <name type="scientific">Camellia lanceoleosa</name>
    <dbReference type="NCBI Taxonomy" id="1840588"/>
    <lineage>
        <taxon>Eukaryota</taxon>
        <taxon>Viridiplantae</taxon>
        <taxon>Streptophyta</taxon>
        <taxon>Embryophyta</taxon>
        <taxon>Tracheophyta</taxon>
        <taxon>Spermatophyta</taxon>
        <taxon>Magnoliopsida</taxon>
        <taxon>eudicotyledons</taxon>
        <taxon>Gunneridae</taxon>
        <taxon>Pentapetalae</taxon>
        <taxon>asterids</taxon>
        <taxon>Ericales</taxon>
        <taxon>Theaceae</taxon>
        <taxon>Camellia</taxon>
    </lineage>
</organism>
<gene>
    <name evidence="1" type="ORF">LOK49_LG02G01337</name>
</gene>
<name>A0ACC0IU63_9ERIC</name>
<proteinExistence type="predicted"/>
<dbReference type="EMBL" id="CM045760">
    <property type="protein sequence ID" value="KAI8027671.1"/>
    <property type="molecule type" value="Genomic_DNA"/>
</dbReference>
<dbReference type="Proteomes" id="UP001060215">
    <property type="component" value="Chromosome 3"/>
</dbReference>
<reference evidence="1 2" key="1">
    <citation type="journal article" date="2022" name="Plant J.">
        <title>Chromosome-level genome of Camellia lanceoleosa provides a valuable resource for understanding genome evolution and self-incompatibility.</title>
        <authorList>
            <person name="Gong W."/>
            <person name="Xiao S."/>
            <person name="Wang L."/>
            <person name="Liao Z."/>
            <person name="Chang Y."/>
            <person name="Mo W."/>
            <person name="Hu G."/>
            <person name="Li W."/>
            <person name="Zhao G."/>
            <person name="Zhu H."/>
            <person name="Hu X."/>
            <person name="Ji K."/>
            <person name="Xiang X."/>
            <person name="Song Q."/>
            <person name="Yuan D."/>
            <person name="Jin S."/>
            <person name="Zhang L."/>
        </authorList>
    </citation>
    <scope>NUCLEOTIDE SEQUENCE [LARGE SCALE GENOMIC DNA]</scope>
    <source>
        <strain evidence="1">SQ_2022a</strain>
    </source>
</reference>
<keyword evidence="2" id="KW-1185">Reference proteome</keyword>
<accession>A0ACC0IU63</accession>
<protein>
    <submittedName>
        <fullName evidence="1">Inositol-tetrakisphosphate 1-kinase 1</fullName>
    </submittedName>
</protein>
<sequence length="104" mass="11996">MHKLYGSDCKNQLEEYLIKNPNVMIINSPDAIEKLHNRILMLEVVIDLNNIEIETKSFGILKQIVIYNMRTLLDQNQWGECLKFSVIVKPLVAHGSAKSHKICF</sequence>
<evidence type="ECO:0000313" key="1">
    <source>
        <dbReference type="EMBL" id="KAI8027671.1"/>
    </source>
</evidence>
<evidence type="ECO:0000313" key="2">
    <source>
        <dbReference type="Proteomes" id="UP001060215"/>
    </source>
</evidence>